<dbReference type="PANTHER" id="PTHR42718">
    <property type="entry name" value="MAJOR FACILITATOR SUPERFAMILY MULTIDRUG TRANSPORTER MFSC"/>
    <property type="match status" value="1"/>
</dbReference>
<evidence type="ECO:0000256" key="3">
    <source>
        <dbReference type="ARBA" id="ARBA00022692"/>
    </source>
</evidence>
<dbReference type="Pfam" id="PF07690">
    <property type="entry name" value="MFS_1"/>
    <property type="match status" value="1"/>
</dbReference>
<feature type="transmembrane region" description="Helical" evidence="6">
    <location>
        <begin position="402"/>
        <end position="422"/>
    </location>
</feature>
<feature type="transmembrane region" description="Helical" evidence="6">
    <location>
        <begin position="269"/>
        <end position="290"/>
    </location>
</feature>
<dbReference type="EMBL" id="JBHSSN010000002">
    <property type="protein sequence ID" value="MFC6322205.1"/>
    <property type="molecule type" value="Genomic_DNA"/>
</dbReference>
<name>A0ABW1UTE1_9LACO</name>
<feature type="transmembrane region" description="Helical" evidence="6">
    <location>
        <begin position="107"/>
        <end position="126"/>
    </location>
</feature>
<feature type="domain" description="Major facilitator superfamily (MFS) profile" evidence="7">
    <location>
        <begin position="12"/>
        <end position="458"/>
    </location>
</feature>
<feature type="transmembrane region" description="Helical" evidence="6">
    <location>
        <begin position="162"/>
        <end position="185"/>
    </location>
</feature>
<accession>A0ABW1UTE1</accession>
<dbReference type="PRINTS" id="PR01036">
    <property type="entry name" value="TCRTETB"/>
</dbReference>
<dbReference type="Gene3D" id="1.20.1250.20">
    <property type="entry name" value="MFS general substrate transporter like domains"/>
    <property type="match status" value="1"/>
</dbReference>
<sequence length="460" mass="49829">MDQRVSTRVKLSILAVGLLSFVGILVETSMNVTFPTLTKDLNVSLGTVQWLTTGYLLLTTIVMSTTAYILKKFKPIKIFSFAALSCFVGTLICMFSPNFVVLLCGRLIQAIATGLATPLMFNLIFEEVPPARIGVYTGFASIIISLAPALGPTYGGIVSGMWSWRAIFIGVIPIIVLLSIIGFLSIKGESIGTQTSFDYLSVAGLAAIFTMILFTFDQAGRHGFISMQFGIWILMTIAVVAIFGWYNAKSKRQLIDFSILKIPVLRFRLFGYFGLQFINIGLSFVLPIFAQTVLKMNSAQAGLMLLPGSLIGAMVGPVAGYIYDKKGPTIPLVLSGFLVTIGAFLFFVVGKDLTLVSIILIYLVLRVGFNFGFGPSLSDGSMQVTGRSKSDQNSLFSMMQQYAGSLGTNVLSVIISVAALNHGEVASTIIGSKLDFGILTVISLMILISVIYVERKYKVK</sequence>
<comment type="caution">
    <text evidence="8">The sequence shown here is derived from an EMBL/GenBank/DDBJ whole genome shotgun (WGS) entry which is preliminary data.</text>
</comment>
<organism evidence="8 9">
    <name type="scientific">Companilactobacillus baiquanensis</name>
    <dbReference type="NCBI Taxonomy" id="2486005"/>
    <lineage>
        <taxon>Bacteria</taxon>
        <taxon>Bacillati</taxon>
        <taxon>Bacillota</taxon>
        <taxon>Bacilli</taxon>
        <taxon>Lactobacillales</taxon>
        <taxon>Lactobacillaceae</taxon>
        <taxon>Companilactobacillus</taxon>
    </lineage>
</organism>
<evidence type="ECO:0000256" key="5">
    <source>
        <dbReference type="ARBA" id="ARBA00023136"/>
    </source>
</evidence>
<evidence type="ECO:0000259" key="7">
    <source>
        <dbReference type="PROSITE" id="PS50850"/>
    </source>
</evidence>
<evidence type="ECO:0000256" key="2">
    <source>
        <dbReference type="ARBA" id="ARBA00022448"/>
    </source>
</evidence>
<evidence type="ECO:0000256" key="6">
    <source>
        <dbReference type="SAM" id="Phobius"/>
    </source>
</evidence>
<evidence type="ECO:0000313" key="9">
    <source>
        <dbReference type="Proteomes" id="UP001596186"/>
    </source>
</evidence>
<dbReference type="InterPro" id="IPR020846">
    <property type="entry name" value="MFS_dom"/>
</dbReference>
<evidence type="ECO:0000256" key="1">
    <source>
        <dbReference type="ARBA" id="ARBA00004651"/>
    </source>
</evidence>
<feature type="transmembrane region" description="Helical" evidence="6">
    <location>
        <begin position="12"/>
        <end position="30"/>
    </location>
</feature>
<feature type="transmembrane region" description="Helical" evidence="6">
    <location>
        <begin position="133"/>
        <end position="150"/>
    </location>
</feature>
<keyword evidence="3 6" id="KW-0812">Transmembrane</keyword>
<keyword evidence="2" id="KW-0813">Transport</keyword>
<evidence type="ECO:0000313" key="8">
    <source>
        <dbReference type="EMBL" id="MFC6322205.1"/>
    </source>
</evidence>
<dbReference type="SUPFAM" id="SSF103473">
    <property type="entry name" value="MFS general substrate transporter"/>
    <property type="match status" value="1"/>
</dbReference>
<dbReference type="InterPro" id="IPR011701">
    <property type="entry name" value="MFS"/>
</dbReference>
<feature type="transmembrane region" description="Helical" evidence="6">
    <location>
        <begin position="434"/>
        <end position="453"/>
    </location>
</feature>
<dbReference type="InterPro" id="IPR036259">
    <property type="entry name" value="MFS_trans_sf"/>
</dbReference>
<keyword evidence="5 6" id="KW-0472">Membrane</keyword>
<dbReference type="RefSeq" id="WP_225425157.1">
    <property type="nucleotide sequence ID" value="NZ_JBHSSN010000002.1"/>
</dbReference>
<gene>
    <name evidence="8" type="ORF">ACFP1F_00285</name>
</gene>
<feature type="transmembrane region" description="Helical" evidence="6">
    <location>
        <begin position="82"/>
        <end position="101"/>
    </location>
</feature>
<comment type="subcellular location">
    <subcellularLocation>
        <location evidence="1">Cell membrane</location>
        <topology evidence="1">Multi-pass membrane protein</topology>
    </subcellularLocation>
</comment>
<keyword evidence="9" id="KW-1185">Reference proteome</keyword>
<reference evidence="9" key="1">
    <citation type="journal article" date="2019" name="Int. J. Syst. Evol. Microbiol.">
        <title>The Global Catalogue of Microorganisms (GCM) 10K type strain sequencing project: providing services to taxonomists for standard genome sequencing and annotation.</title>
        <authorList>
            <consortium name="The Broad Institute Genomics Platform"/>
            <consortium name="The Broad Institute Genome Sequencing Center for Infectious Disease"/>
            <person name="Wu L."/>
            <person name="Ma J."/>
        </authorList>
    </citation>
    <scope>NUCLEOTIDE SEQUENCE [LARGE SCALE GENOMIC DNA]</scope>
    <source>
        <strain evidence="9">CCM 8895</strain>
    </source>
</reference>
<feature type="transmembrane region" description="Helical" evidence="6">
    <location>
        <begin position="330"/>
        <end position="349"/>
    </location>
</feature>
<dbReference type="Proteomes" id="UP001596186">
    <property type="component" value="Unassembled WGS sequence"/>
</dbReference>
<feature type="transmembrane region" description="Helical" evidence="6">
    <location>
        <begin position="50"/>
        <end position="70"/>
    </location>
</feature>
<feature type="transmembrane region" description="Helical" evidence="6">
    <location>
        <begin position="302"/>
        <end position="323"/>
    </location>
</feature>
<evidence type="ECO:0000256" key="4">
    <source>
        <dbReference type="ARBA" id="ARBA00022989"/>
    </source>
</evidence>
<dbReference type="PANTHER" id="PTHR42718:SF9">
    <property type="entry name" value="MAJOR FACILITATOR SUPERFAMILY MULTIDRUG TRANSPORTER MFSC"/>
    <property type="match status" value="1"/>
</dbReference>
<feature type="transmembrane region" description="Helical" evidence="6">
    <location>
        <begin position="355"/>
        <end position="373"/>
    </location>
</feature>
<dbReference type="PROSITE" id="PS50850">
    <property type="entry name" value="MFS"/>
    <property type="match status" value="1"/>
</dbReference>
<feature type="transmembrane region" description="Helical" evidence="6">
    <location>
        <begin position="197"/>
        <end position="216"/>
    </location>
</feature>
<protein>
    <submittedName>
        <fullName evidence="8">MFS transporter</fullName>
    </submittedName>
</protein>
<feature type="transmembrane region" description="Helical" evidence="6">
    <location>
        <begin position="228"/>
        <end position="248"/>
    </location>
</feature>
<keyword evidence="4 6" id="KW-1133">Transmembrane helix</keyword>
<proteinExistence type="predicted"/>
<dbReference type="Gene3D" id="1.20.1720.10">
    <property type="entry name" value="Multidrug resistance protein D"/>
    <property type="match status" value="1"/>
</dbReference>